<dbReference type="Proteomes" id="UP000029224">
    <property type="component" value="Unassembled WGS sequence"/>
</dbReference>
<dbReference type="GO" id="GO:0051920">
    <property type="term" value="F:peroxiredoxin activity"/>
    <property type="evidence" value="ECO:0007669"/>
    <property type="project" value="InterPro"/>
</dbReference>
<accession>A0A090T543</accession>
<reference evidence="2 3" key="1">
    <citation type="submission" date="2014-09" db="EMBL/GenBank/DDBJ databases">
        <title>Vibrio maritimus JCM 19240. (C210) whole genome shotgun sequence.</title>
        <authorList>
            <person name="Sawabe T."/>
            <person name="Meirelles P."/>
            <person name="Nakanishi M."/>
            <person name="Sayaka M."/>
            <person name="Hattori M."/>
            <person name="Ohkuma M."/>
        </authorList>
    </citation>
    <scope>NUCLEOTIDE SEQUENCE [LARGE SCALE GENOMIC DNA]</scope>
    <source>
        <strain evidence="2 3">JCM 19240</strain>
    </source>
</reference>
<keyword evidence="3" id="KW-1185">Reference proteome</keyword>
<dbReference type="Pfam" id="PF02627">
    <property type="entry name" value="CMD"/>
    <property type="match status" value="1"/>
</dbReference>
<dbReference type="InterPro" id="IPR029032">
    <property type="entry name" value="AhpD-like"/>
</dbReference>
<evidence type="ECO:0000259" key="1">
    <source>
        <dbReference type="Pfam" id="PF02627"/>
    </source>
</evidence>
<dbReference type="AlphaFoldDB" id="A0A090T543"/>
<dbReference type="InterPro" id="IPR003779">
    <property type="entry name" value="CMD-like"/>
</dbReference>
<name>A0A090T543_9VIBR</name>
<feature type="domain" description="Carboxymuconolactone decarboxylase-like" evidence="1">
    <location>
        <begin position="7"/>
        <end position="79"/>
    </location>
</feature>
<gene>
    <name evidence="2" type="ORF">JCM19240_1256</name>
</gene>
<evidence type="ECO:0000313" key="2">
    <source>
        <dbReference type="EMBL" id="GAL34348.1"/>
    </source>
</evidence>
<organism evidence="2 3">
    <name type="scientific">Vibrio maritimus</name>
    <dbReference type="NCBI Taxonomy" id="990268"/>
    <lineage>
        <taxon>Bacteria</taxon>
        <taxon>Pseudomonadati</taxon>
        <taxon>Pseudomonadota</taxon>
        <taxon>Gammaproteobacteria</taxon>
        <taxon>Vibrionales</taxon>
        <taxon>Vibrionaceae</taxon>
        <taxon>Vibrio</taxon>
    </lineage>
</organism>
<proteinExistence type="predicted"/>
<dbReference type="EMBL" id="BBMT01000004">
    <property type="protein sequence ID" value="GAL34348.1"/>
    <property type="molecule type" value="Genomic_DNA"/>
</dbReference>
<evidence type="ECO:0000313" key="3">
    <source>
        <dbReference type="Proteomes" id="UP000029224"/>
    </source>
</evidence>
<comment type="caution">
    <text evidence="2">The sequence shown here is derived from an EMBL/GenBank/DDBJ whole genome shotgun (WGS) entry which is preliminary data.</text>
</comment>
<reference evidence="2 3" key="2">
    <citation type="submission" date="2014-09" db="EMBL/GenBank/DDBJ databases">
        <authorList>
            <consortium name="NBRP consortium"/>
            <person name="Sawabe T."/>
            <person name="Meirelles P."/>
            <person name="Nakanishi M."/>
            <person name="Sayaka M."/>
            <person name="Hattori M."/>
            <person name="Ohkuma M."/>
        </authorList>
    </citation>
    <scope>NUCLEOTIDE SEQUENCE [LARGE SCALE GENOMIC DNA]</scope>
    <source>
        <strain evidence="2 3">JCM 19240</strain>
    </source>
</reference>
<sequence length="95" mass="10678">MLGKHQEHYGAFYRSTHNNEHLDTRTELLVGLSAAMAMNCLPCTRYYLHEAKKAGITKGEISDVTAKVMAVAAGQKKLQMQEVLTKYNISLDDYD</sequence>
<dbReference type="OrthoDB" id="6401076at2"/>
<protein>
    <recommendedName>
        <fullName evidence="1">Carboxymuconolactone decarboxylase-like domain-containing protein</fullName>
    </recommendedName>
</protein>
<dbReference type="SUPFAM" id="SSF69118">
    <property type="entry name" value="AhpD-like"/>
    <property type="match status" value="1"/>
</dbReference>
<dbReference type="Gene3D" id="1.20.1290.10">
    <property type="entry name" value="AhpD-like"/>
    <property type="match status" value="1"/>
</dbReference>